<evidence type="ECO:0000313" key="1">
    <source>
        <dbReference type="EMBL" id="RZT00253.1"/>
    </source>
</evidence>
<dbReference type="EMBL" id="SGXE01000001">
    <property type="protein sequence ID" value="RZT00253.1"/>
    <property type="molecule type" value="Genomic_DNA"/>
</dbReference>
<keyword evidence="2" id="KW-1185">Reference proteome</keyword>
<accession>A0A4Q7PMK6</accession>
<dbReference type="Gene3D" id="2.40.128.490">
    <property type="entry name" value="Uncharacterised protein PF14869, DUF4488"/>
    <property type="match status" value="1"/>
</dbReference>
<sequence>MKNIILIIFCSLVMTSAGLPEFNKTSNVANLEGVWELEHQFMYENNEVSDTIFNPNGYRQIKMFSKGKVMWTRFDPADGNEWFGYGSYTVKDNTLEEFLEYASDPMMKIIDTTEVFRFELQISKDHFRQIDLNKDGTFCHSENYKRIE</sequence>
<dbReference type="RefSeq" id="WP_130286040.1">
    <property type="nucleotide sequence ID" value="NZ_SGXE01000001.1"/>
</dbReference>
<organism evidence="1 2">
    <name type="scientific">Aquimarina brevivitae</name>
    <dbReference type="NCBI Taxonomy" id="323412"/>
    <lineage>
        <taxon>Bacteria</taxon>
        <taxon>Pseudomonadati</taxon>
        <taxon>Bacteroidota</taxon>
        <taxon>Flavobacteriia</taxon>
        <taxon>Flavobacteriales</taxon>
        <taxon>Flavobacteriaceae</taxon>
        <taxon>Aquimarina</taxon>
    </lineage>
</organism>
<evidence type="ECO:0008006" key="3">
    <source>
        <dbReference type="Google" id="ProtNLM"/>
    </source>
</evidence>
<name>A0A4Q7PMK6_9FLAO</name>
<dbReference type="OrthoDB" id="1441376at2"/>
<evidence type="ECO:0000313" key="2">
    <source>
        <dbReference type="Proteomes" id="UP000292262"/>
    </source>
</evidence>
<dbReference type="Proteomes" id="UP000292262">
    <property type="component" value="Unassembled WGS sequence"/>
</dbReference>
<comment type="caution">
    <text evidence="1">The sequence shown here is derived from an EMBL/GenBank/DDBJ whole genome shotgun (WGS) entry which is preliminary data.</text>
</comment>
<proteinExistence type="predicted"/>
<gene>
    <name evidence="1" type="ORF">EV197_1489</name>
</gene>
<dbReference type="AlphaFoldDB" id="A0A4Q7PMK6"/>
<reference evidence="1 2" key="1">
    <citation type="submission" date="2019-02" db="EMBL/GenBank/DDBJ databases">
        <title>Genomic Encyclopedia of Type Strains, Phase IV (KMG-IV): sequencing the most valuable type-strain genomes for metagenomic binning, comparative biology and taxonomic classification.</title>
        <authorList>
            <person name="Goeker M."/>
        </authorList>
    </citation>
    <scope>NUCLEOTIDE SEQUENCE [LARGE SCALE GENOMIC DNA]</scope>
    <source>
        <strain evidence="1 2">DSM 17196</strain>
    </source>
</reference>
<protein>
    <recommendedName>
        <fullName evidence="3">Lipocalin-like protein</fullName>
    </recommendedName>
</protein>